<proteinExistence type="predicted"/>
<dbReference type="VEuPathDB" id="FungiDB:HCDG_07134"/>
<dbReference type="Proteomes" id="UP000002624">
    <property type="component" value="Unassembled WGS sequence"/>
</dbReference>
<dbReference type="PROSITE" id="PS51257">
    <property type="entry name" value="PROKAR_LIPOPROTEIN"/>
    <property type="match status" value="1"/>
</dbReference>
<feature type="compositionally biased region" description="Basic and acidic residues" evidence="1">
    <location>
        <begin position="40"/>
        <end position="54"/>
    </location>
</feature>
<organism evidence="3 4">
    <name type="scientific">Ajellomyces capsulatus (strain H143)</name>
    <name type="common">Darling's disease fungus</name>
    <name type="synonym">Histoplasma capsulatum</name>
    <dbReference type="NCBI Taxonomy" id="544712"/>
    <lineage>
        <taxon>Eukaryota</taxon>
        <taxon>Fungi</taxon>
        <taxon>Dikarya</taxon>
        <taxon>Ascomycota</taxon>
        <taxon>Pezizomycotina</taxon>
        <taxon>Eurotiomycetes</taxon>
        <taxon>Eurotiomycetidae</taxon>
        <taxon>Onygenales</taxon>
        <taxon>Ajellomycetaceae</taxon>
        <taxon>Histoplasma</taxon>
    </lineage>
</organism>
<evidence type="ECO:0000256" key="2">
    <source>
        <dbReference type="SAM" id="SignalP"/>
    </source>
</evidence>
<protein>
    <submittedName>
        <fullName evidence="3">Uncharacterized protein</fullName>
    </submittedName>
</protein>
<reference evidence="4" key="1">
    <citation type="submission" date="2009-05" db="EMBL/GenBank/DDBJ databases">
        <title>The genome sequence of Ajellomyces capsulatus strain H143.</title>
        <authorList>
            <person name="Champion M."/>
            <person name="Cuomo C.A."/>
            <person name="Ma L.-J."/>
            <person name="Henn M.R."/>
            <person name="Sil A."/>
            <person name="Goldman B."/>
            <person name="Young S.K."/>
            <person name="Kodira C.D."/>
            <person name="Zeng Q."/>
            <person name="Koehrsen M."/>
            <person name="Alvarado L."/>
            <person name="Berlin A.M."/>
            <person name="Borenstein D."/>
            <person name="Chen Z."/>
            <person name="Engels R."/>
            <person name="Freedman E."/>
            <person name="Gellesch M."/>
            <person name="Goldberg J."/>
            <person name="Griggs A."/>
            <person name="Gujja S."/>
            <person name="Heiman D.I."/>
            <person name="Hepburn T.A."/>
            <person name="Howarth C."/>
            <person name="Jen D."/>
            <person name="Larson L."/>
            <person name="Lewis B."/>
            <person name="Mehta T."/>
            <person name="Park D."/>
            <person name="Pearson M."/>
            <person name="Roberts A."/>
            <person name="Saif S."/>
            <person name="Shea T.D."/>
            <person name="Shenoy N."/>
            <person name="Sisk P."/>
            <person name="Stolte C."/>
            <person name="Sykes S."/>
            <person name="Walk T."/>
            <person name="White J."/>
            <person name="Yandava C."/>
            <person name="Klein B."/>
            <person name="McEwen J.G."/>
            <person name="Puccia R."/>
            <person name="Goldman G.H."/>
            <person name="Felipe M.S."/>
            <person name="Nino-Vega G."/>
            <person name="San-Blas G."/>
            <person name="Taylor J.W."/>
            <person name="Mendoza L."/>
            <person name="Galagan J.E."/>
            <person name="Nusbaum C."/>
            <person name="Birren B.W."/>
        </authorList>
    </citation>
    <scope>NUCLEOTIDE SEQUENCE [LARGE SCALE GENOMIC DNA]</scope>
    <source>
        <strain evidence="4">H143</strain>
    </source>
</reference>
<evidence type="ECO:0000313" key="3">
    <source>
        <dbReference type="EMBL" id="EER38265.1"/>
    </source>
</evidence>
<evidence type="ECO:0000313" key="4">
    <source>
        <dbReference type="Proteomes" id="UP000002624"/>
    </source>
</evidence>
<name>C6HM18_AJECH</name>
<feature type="region of interest" description="Disordered" evidence="1">
    <location>
        <begin position="40"/>
        <end position="75"/>
    </location>
</feature>
<accession>C6HM18</accession>
<feature type="compositionally biased region" description="Polar residues" evidence="1">
    <location>
        <begin position="55"/>
        <end position="66"/>
    </location>
</feature>
<dbReference type="HOGENOM" id="CLU_1250354_0_0_1"/>
<feature type="signal peptide" evidence="2">
    <location>
        <begin position="1"/>
        <end position="26"/>
    </location>
</feature>
<gene>
    <name evidence="3" type="ORF">HCDG_07134</name>
</gene>
<sequence>MLAKPMVLKSLHLLVISLSLSCTTCAHKYDNVEMEHRTAYSQEHHKLNGSKEKIQVQSRKNNQSQSSEREQNRVSVDTTVWRSGKIVSVPGEYNESMSPLAISTIIVICGPSVQEANWNSMDGFERKITLKREITDVESRKCREENGQEREHCKTLNTRQRAVSFNDPLHSSTACSFFLRPLLPCKQAWNVAEGGRGWVVDRVGVPYGMRILLSKADLSNK</sequence>
<dbReference type="EMBL" id="GG692431">
    <property type="protein sequence ID" value="EER38265.1"/>
    <property type="molecule type" value="Genomic_DNA"/>
</dbReference>
<keyword evidence="2" id="KW-0732">Signal</keyword>
<dbReference type="AlphaFoldDB" id="C6HM18"/>
<feature type="chain" id="PRO_5002965449" evidence="2">
    <location>
        <begin position="27"/>
        <end position="221"/>
    </location>
</feature>
<evidence type="ECO:0000256" key="1">
    <source>
        <dbReference type="SAM" id="MobiDB-lite"/>
    </source>
</evidence>